<name>A0A9P6GGA3_9PLEO</name>
<evidence type="ECO:0000313" key="3">
    <source>
        <dbReference type="Proteomes" id="UP000756921"/>
    </source>
</evidence>
<evidence type="ECO:0000256" key="1">
    <source>
        <dbReference type="SAM" id="MobiDB-lite"/>
    </source>
</evidence>
<comment type="caution">
    <text evidence="2">The sequence shown here is derived from an EMBL/GenBank/DDBJ whole genome shotgun (WGS) entry which is preliminary data.</text>
</comment>
<protein>
    <submittedName>
        <fullName evidence="2">Uncharacterized protein</fullName>
    </submittedName>
</protein>
<feature type="region of interest" description="Disordered" evidence="1">
    <location>
        <begin position="1"/>
        <end position="92"/>
    </location>
</feature>
<organism evidence="2 3">
    <name type="scientific">Paraphaeosphaeria minitans</name>
    <dbReference type="NCBI Taxonomy" id="565426"/>
    <lineage>
        <taxon>Eukaryota</taxon>
        <taxon>Fungi</taxon>
        <taxon>Dikarya</taxon>
        <taxon>Ascomycota</taxon>
        <taxon>Pezizomycotina</taxon>
        <taxon>Dothideomycetes</taxon>
        <taxon>Pleosporomycetidae</taxon>
        <taxon>Pleosporales</taxon>
        <taxon>Massarineae</taxon>
        <taxon>Didymosphaeriaceae</taxon>
        <taxon>Paraphaeosphaeria</taxon>
    </lineage>
</organism>
<gene>
    <name evidence="2" type="ORF">PMIN01_08193</name>
</gene>
<feature type="compositionally biased region" description="Polar residues" evidence="1">
    <location>
        <begin position="1"/>
        <end position="26"/>
    </location>
</feature>
<dbReference type="AlphaFoldDB" id="A0A9P6GGA3"/>
<sequence length="92" mass="9613">MPTANGQGNSTTANPDQSGQSSTTVAVTREDTRNHEAQNSTDTNSAGASRAPVQLSLYLTPHEATEEERRMWDGDSNTTRSGGGDDAGTSTV</sequence>
<reference evidence="2" key="1">
    <citation type="journal article" date="2020" name="Mol. Plant Microbe Interact.">
        <title>Genome Sequence of the Biocontrol Agent Coniothyrium minitans strain Conio (IMI 134523).</title>
        <authorList>
            <person name="Patel D."/>
            <person name="Shittu T.A."/>
            <person name="Baroncelli R."/>
            <person name="Muthumeenakshi S."/>
            <person name="Osborne T.H."/>
            <person name="Janganan T.K."/>
            <person name="Sreenivasaprasad S."/>
        </authorList>
    </citation>
    <scope>NUCLEOTIDE SEQUENCE</scope>
    <source>
        <strain evidence="2">Conio</strain>
    </source>
</reference>
<accession>A0A9P6GGA3</accession>
<dbReference type="Proteomes" id="UP000756921">
    <property type="component" value="Unassembled WGS sequence"/>
</dbReference>
<feature type="compositionally biased region" description="Basic and acidic residues" evidence="1">
    <location>
        <begin position="63"/>
        <end position="73"/>
    </location>
</feature>
<proteinExistence type="predicted"/>
<keyword evidence="3" id="KW-1185">Reference proteome</keyword>
<feature type="compositionally biased region" description="Polar residues" evidence="1">
    <location>
        <begin position="37"/>
        <end position="47"/>
    </location>
</feature>
<dbReference type="EMBL" id="WJXW01000008">
    <property type="protein sequence ID" value="KAF9733850.1"/>
    <property type="molecule type" value="Genomic_DNA"/>
</dbReference>
<evidence type="ECO:0000313" key="2">
    <source>
        <dbReference type="EMBL" id="KAF9733850.1"/>
    </source>
</evidence>